<dbReference type="GO" id="GO:0070006">
    <property type="term" value="F:metalloaminopeptidase activity"/>
    <property type="evidence" value="ECO:0007669"/>
    <property type="project" value="InterPro"/>
</dbReference>
<evidence type="ECO:0000256" key="4">
    <source>
        <dbReference type="ARBA" id="ARBA00022801"/>
    </source>
</evidence>
<name>A0A7M5VDG2_9CNID</name>
<dbReference type="CDD" id="cd00433">
    <property type="entry name" value="Peptidase_M17"/>
    <property type="match status" value="1"/>
</dbReference>
<keyword evidence="4" id="KW-0378">Hydrolase</keyword>
<dbReference type="Gene3D" id="3.40.50.10590">
    <property type="entry name" value="Zn-dependent exopeptidases"/>
    <property type="match status" value="1"/>
</dbReference>
<comment type="similarity">
    <text evidence="1">Belongs to the peptidase M17 family.</text>
</comment>
<evidence type="ECO:0000256" key="1">
    <source>
        <dbReference type="ARBA" id="ARBA00009528"/>
    </source>
</evidence>
<dbReference type="GO" id="GO:0030145">
    <property type="term" value="F:manganese ion binding"/>
    <property type="evidence" value="ECO:0007669"/>
    <property type="project" value="InterPro"/>
</dbReference>
<dbReference type="AlphaFoldDB" id="A0A7M5VDG2"/>
<feature type="domain" description="Cytosol aminopeptidase" evidence="5">
    <location>
        <begin position="339"/>
        <end position="346"/>
    </location>
</feature>
<dbReference type="OrthoDB" id="412814at2759"/>
<dbReference type="SUPFAM" id="SSF53187">
    <property type="entry name" value="Zn-dependent exopeptidases"/>
    <property type="match status" value="1"/>
</dbReference>
<dbReference type="InterPro" id="IPR000819">
    <property type="entry name" value="Peptidase_M17_C"/>
</dbReference>
<dbReference type="Pfam" id="PF00883">
    <property type="entry name" value="Peptidase_M17"/>
    <property type="match status" value="1"/>
</dbReference>
<accession>A0A7M5VDG2</accession>
<dbReference type="Pfam" id="PF18295">
    <property type="entry name" value="Pdase_M17_N2"/>
    <property type="match status" value="1"/>
</dbReference>
<dbReference type="PANTHER" id="PTHR11963">
    <property type="entry name" value="LEUCINE AMINOPEPTIDASE-RELATED"/>
    <property type="match status" value="1"/>
</dbReference>
<proteinExistence type="inferred from homology"/>
<dbReference type="EnsemblMetazoa" id="CLYHEMT007838.2">
    <property type="protein sequence ID" value="CLYHEMP007838.2"/>
    <property type="gene ID" value="CLYHEMG007838"/>
</dbReference>
<protein>
    <recommendedName>
        <fullName evidence="5">Cytosol aminopeptidase domain-containing protein</fullName>
    </recommendedName>
</protein>
<keyword evidence="7" id="KW-1185">Reference proteome</keyword>
<keyword evidence="3" id="KW-0645">Protease</keyword>
<dbReference type="GO" id="GO:0006508">
    <property type="term" value="P:proteolysis"/>
    <property type="evidence" value="ECO:0007669"/>
    <property type="project" value="UniProtKB-KW"/>
</dbReference>
<dbReference type="InterPro" id="IPR041417">
    <property type="entry name" value="NPEPL1_N"/>
</dbReference>
<evidence type="ECO:0000256" key="3">
    <source>
        <dbReference type="ARBA" id="ARBA00022670"/>
    </source>
</evidence>
<sequence length="506" mass="54869">MPKASIAYSSTINQSDPKADGVVVVGKQEHLNLLKERADVLKPKFGDVINSERLREAIDHVTPNSSVELYYKNFTLACMPSKCSRHNAPMLPHSLSRLVKANLQMTPKQYIVIVGEVKSAFALGCAASRLFPLYNRKKDEQKDQCDVIIEFVFVDDKDHVLSENDVTCLTASAESIRLAAKIVDAPCNEMHVNAFLDEIRTVAKDLNLEAPLIIQDQELVQRGMGGIYGVGKAAVNKPALAVLSYKPSGATKNIAWCGKGIVYDTGGLSIKDKLNMVGMKRDCGGAAGILGAFRSAVKNGFKENLFGVFCLAENAVGPESARPDDVHHMYSGLTVEINNTDAEGRLVLGDGVAFAKKDLQADVIVDMATLTGAQGISTGQFHGAILTNNEDMETKCVMAGKSSGDLVFPVPYTPEFHFDEFKSLIADMKNSVKNRANAQVSCAGLFIGSHIDHAFEFPGVWLHVDMAYPVEENDLGTGYGVALLTTLFGKYSENKMLSDIAPDIQI</sequence>
<dbReference type="GeneID" id="136804359"/>
<evidence type="ECO:0000313" key="6">
    <source>
        <dbReference type="EnsemblMetazoa" id="CLYHEMP007838.2"/>
    </source>
</evidence>
<keyword evidence="2" id="KW-0031">Aminopeptidase</keyword>
<dbReference type="PRINTS" id="PR00481">
    <property type="entry name" value="LAMNOPPTDASE"/>
</dbReference>
<dbReference type="GO" id="GO:0005737">
    <property type="term" value="C:cytoplasm"/>
    <property type="evidence" value="ECO:0007669"/>
    <property type="project" value="InterPro"/>
</dbReference>
<dbReference type="InterPro" id="IPR011356">
    <property type="entry name" value="Leucine_aapep/pepB"/>
</dbReference>
<organism evidence="6 7">
    <name type="scientific">Clytia hemisphaerica</name>
    <dbReference type="NCBI Taxonomy" id="252671"/>
    <lineage>
        <taxon>Eukaryota</taxon>
        <taxon>Metazoa</taxon>
        <taxon>Cnidaria</taxon>
        <taxon>Hydrozoa</taxon>
        <taxon>Hydroidolina</taxon>
        <taxon>Leptothecata</taxon>
        <taxon>Obeliida</taxon>
        <taxon>Clytiidae</taxon>
        <taxon>Clytia</taxon>
    </lineage>
</organism>
<evidence type="ECO:0000256" key="2">
    <source>
        <dbReference type="ARBA" id="ARBA00022438"/>
    </source>
</evidence>
<reference evidence="6" key="1">
    <citation type="submission" date="2021-01" db="UniProtKB">
        <authorList>
            <consortium name="EnsemblMetazoa"/>
        </authorList>
    </citation>
    <scope>IDENTIFICATION</scope>
</reference>
<dbReference type="PROSITE" id="PS00631">
    <property type="entry name" value="CYTOSOL_AP"/>
    <property type="match status" value="1"/>
</dbReference>
<evidence type="ECO:0000259" key="5">
    <source>
        <dbReference type="PROSITE" id="PS00631"/>
    </source>
</evidence>
<dbReference type="PANTHER" id="PTHR11963:SF4">
    <property type="entry name" value="AMINOPEPTIDASE NPEPL1-RELATED"/>
    <property type="match status" value="1"/>
</dbReference>
<evidence type="ECO:0000313" key="7">
    <source>
        <dbReference type="Proteomes" id="UP000594262"/>
    </source>
</evidence>
<dbReference type="Proteomes" id="UP000594262">
    <property type="component" value="Unplaced"/>
</dbReference>
<dbReference type="RefSeq" id="XP_066917173.1">
    <property type="nucleotide sequence ID" value="XM_067061072.1"/>
</dbReference>
<dbReference type="Gene3D" id="3.40.630.10">
    <property type="entry name" value="Zn peptidases"/>
    <property type="match status" value="1"/>
</dbReference>